<keyword evidence="2" id="KW-1185">Reference proteome</keyword>
<dbReference type="EMBL" id="CP054836">
    <property type="protein sequence ID" value="QKV17710.1"/>
    <property type="molecule type" value="Genomic_DNA"/>
</dbReference>
<proteinExistence type="predicted"/>
<gene>
    <name evidence="1" type="ORF">HTY61_04115</name>
</gene>
<dbReference type="Gene3D" id="1.25.40.70">
    <property type="entry name" value="Phosphatidylinositol 3-kinase, accessory domain (PIK)"/>
    <property type="match status" value="1"/>
</dbReference>
<accession>A0A6N1V9U9</accession>
<reference evidence="1 2" key="1">
    <citation type="submission" date="2020-06" db="EMBL/GenBank/DDBJ databases">
        <title>Oricola thermophila sp. nov. isolated from a tidal sediments.</title>
        <authorList>
            <person name="Kwon K.K."/>
            <person name="Yang S.-H."/>
            <person name="Park M.-J."/>
        </authorList>
    </citation>
    <scope>NUCLEOTIDE SEQUENCE [LARGE SCALE GENOMIC DNA]</scope>
    <source>
        <strain evidence="1 2">MEBiC13590</strain>
    </source>
</reference>
<sequence>MARKPSAGDIDGWLKRFRKYQALETAAQRRRDIPVANRHVEKVTEALNALAASGPEGREVLERLMDDPDPSTRGRAARRVLAWDPDRAIPVLVRLLDVECAPPMVSVEAIVIEREAQFALLDHFGLDILDPTELPGRLAAMGIELPEKIARKMRWED</sequence>
<protein>
    <recommendedName>
        <fullName evidence="3">HEAT repeat domain-containing protein</fullName>
    </recommendedName>
</protein>
<dbReference type="InterPro" id="IPR042236">
    <property type="entry name" value="PI3K_accessory_sf"/>
</dbReference>
<dbReference type="Proteomes" id="UP000509367">
    <property type="component" value="Chromosome"/>
</dbReference>
<name>A0A6N1V9U9_9HYPH</name>
<evidence type="ECO:0008006" key="3">
    <source>
        <dbReference type="Google" id="ProtNLM"/>
    </source>
</evidence>
<organism evidence="1 2">
    <name type="scientific">Oricola thermophila</name>
    <dbReference type="NCBI Taxonomy" id="2742145"/>
    <lineage>
        <taxon>Bacteria</taxon>
        <taxon>Pseudomonadati</taxon>
        <taxon>Pseudomonadota</taxon>
        <taxon>Alphaproteobacteria</taxon>
        <taxon>Hyphomicrobiales</taxon>
        <taxon>Ahrensiaceae</taxon>
        <taxon>Oricola</taxon>
    </lineage>
</organism>
<dbReference type="KEGG" id="orm:HTY61_04115"/>
<evidence type="ECO:0000313" key="1">
    <source>
        <dbReference type="EMBL" id="QKV17710.1"/>
    </source>
</evidence>
<dbReference type="InterPro" id="IPR016024">
    <property type="entry name" value="ARM-type_fold"/>
</dbReference>
<dbReference type="SUPFAM" id="SSF48371">
    <property type="entry name" value="ARM repeat"/>
    <property type="match status" value="1"/>
</dbReference>
<dbReference type="AlphaFoldDB" id="A0A6N1V9U9"/>
<dbReference type="RefSeq" id="WP_175275607.1">
    <property type="nucleotide sequence ID" value="NZ_CP054836.1"/>
</dbReference>
<evidence type="ECO:0000313" key="2">
    <source>
        <dbReference type="Proteomes" id="UP000509367"/>
    </source>
</evidence>